<dbReference type="GO" id="GO:0005829">
    <property type="term" value="C:cytosol"/>
    <property type="evidence" value="ECO:0007669"/>
    <property type="project" value="TreeGrafter"/>
</dbReference>
<dbReference type="FunFam" id="3.40.50.1000:FF:000022">
    <property type="entry name" value="Phosphoglycolate phosphatase"/>
    <property type="match status" value="1"/>
</dbReference>
<dbReference type="PANTHER" id="PTHR43434">
    <property type="entry name" value="PHOSPHOGLYCOLATE PHOSPHATASE"/>
    <property type="match status" value="1"/>
</dbReference>
<accession>A0A917DQ26</accession>
<sequence>MKTLSTYTIWLFDLDGTLTDPKEGITKSVQYACSKFDIPADDPQTLETFIGPPLALSFREQFGFSEQDTKQAIAYYREYFTDRGIFENNVYPGITELLTSLTSQRKRIMVATSKPHSFAQRILKHFDLEQYFEHIHGSELDGTRSDKAELIAYMIRQYNIDPLQTVMVGDRKHDMIGAVRNQVLGIGAGYGYGNEKELMDAGASYYAPTVDSLRELCDFSSDSRFIS</sequence>
<protein>
    <submittedName>
        <fullName evidence="1">Phosphoglycolate phosphatase</fullName>
    </submittedName>
</protein>
<reference evidence="1" key="2">
    <citation type="submission" date="2020-09" db="EMBL/GenBank/DDBJ databases">
        <authorList>
            <person name="Sun Q."/>
            <person name="Zhou Y."/>
        </authorList>
    </citation>
    <scope>NUCLEOTIDE SEQUENCE</scope>
    <source>
        <strain evidence="1">CGMCC 1.15178</strain>
    </source>
</reference>
<keyword evidence="2" id="KW-1185">Reference proteome</keyword>
<dbReference type="NCBIfam" id="TIGR01549">
    <property type="entry name" value="HAD-SF-IA-v1"/>
    <property type="match status" value="1"/>
</dbReference>
<proteinExistence type="predicted"/>
<dbReference type="InterPro" id="IPR006439">
    <property type="entry name" value="HAD-SF_hydro_IA"/>
</dbReference>
<dbReference type="InterPro" id="IPR041492">
    <property type="entry name" value="HAD_2"/>
</dbReference>
<comment type="caution">
    <text evidence="1">The sequence shown here is derived from an EMBL/GenBank/DDBJ whole genome shotgun (WGS) entry which is preliminary data.</text>
</comment>
<organism evidence="1 2">
    <name type="scientific">Paenibacillus nasutitermitis</name>
    <dbReference type="NCBI Taxonomy" id="1652958"/>
    <lineage>
        <taxon>Bacteria</taxon>
        <taxon>Bacillati</taxon>
        <taxon>Bacillota</taxon>
        <taxon>Bacilli</taxon>
        <taxon>Bacillales</taxon>
        <taxon>Paenibacillaceae</taxon>
        <taxon>Paenibacillus</taxon>
    </lineage>
</organism>
<dbReference type="InterPro" id="IPR023214">
    <property type="entry name" value="HAD_sf"/>
</dbReference>
<dbReference type="EMBL" id="BMHP01000001">
    <property type="protein sequence ID" value="GGD55871.1"/>
    <property type="molecule type" value="Genomic_DNA"/>
</dbReference>
<dbReference type="Gene3D" id="1.10.150.240">
    <property type="entry name" value="Putative phosphatase, domain 2"/>
    <property type="match status" value="1"/>
</dbReference>
<dbReference type="CDD" id="cd04302">
    <property type="entry name" value="HAD_5NT"/>
    <property type="match status" value="1"/>
</dbReference>
<evidence type="ECO:0000313" key="1">
    <source>
        <dbReference type="EMBL" id="GGD55871.1"/>
    </source>
</evidence>
<dbReference type="InterPro" id="IPR023198">
    <property type="entry name" value="PGP-like_dom2"/>
</dbReference>
<name>A0A917DQ26_9BACL</name>
<dbReference type="PANTHER" id="PTHR43434:SF20">
    <property type="entry name" value="5'-NUCLEOTIDASE"/>
    <property type="match status" value="1"/>
</dbReference>
<reference evidence="1" key="1">
    <citation type="journal article" date="2014" name="Int. J. Syst. Evol. Microbiol.">
        <title>Complete genome sequence of Corynebacterium casei LMG S-19264T (=DSM 44701T), isolated from a smear-ripened cheese.</title>
        <authorList>
            <consortium name="US DOE Joint Genome Institute (JGI-PGF)"/>
            <person name="Walter F."/>
            <person name="Albersmeier A."/>
            <person name="Kalinowski J."/>
            <person name="Ruckert C."/>
        </authorList>
    </citation>
    <scope>NUCLEOTIDE SEQUENCE</scope>
    <source>
        <strain evidence="1">CGMCC 1.15178</strain>
    </source>
</reference>
<dbReference type="AlphaFoldDB" id="A0A917DQ26"/>
<dbReference type="InterPro" id="IPR036412">
    <property type="entry name" value="HAD-like_sf"/>
</dbReference>
<dbReference type="GO" id="GO:0004713">
    <property type="term" value="F:protein tyrosine kinase activity"/>
    <property type="evidence" value="ECO:0007669"/>
    <property type="project" value="TreeGrafter"/>
</dbReference>
<evidence type="ECO:0000313" key="2">
    <source>
        <dbReference type="Proteomes" id="UP000612456"/>
    </source>
</evidence>
<dbReference type="SUPFAM" id="SSF56784">
    <property type="entry name" value="HAD-like"/>
    <property type="match status" value="1"/>
</dbReference>
<dbReference type="Gene3D" id="3.40.50.1000">
    <property type="entry name" value="HAD superfamily/HAD-like"/>
    <property type="match status" value="1"/>
</dbReference>
<dbReference type="InterPro" id="IPR050155">
    <property type="entry name" value="HAD-like_hydrolase_sf"/>
</dbReference>
<dbReference type="RefSeq" id="WP_229750092.1">
    <property type="nucleotide sequence ID" value="NZ_BMHP01000001.1"/>
</dbReference>
<dbReference type="Pfam" id="PF13419">
    <property type="entry name" value="HAD_2"/>
    <property type="match status" value="1"/>
</dbReference>
<dbReference type="Proteomes" id="UP000612456">
    <property type="component" value="Unassembled WGS sequence"/>
</dbReference>
<gene>
    <name evidence="1" type="ORF">GCM10010911_11950</name>
</gene>